<evidence type="ECO:0000313" key="3">
    <source>
        <dbReference type="Proteomes" id="UP000182771"/>
    </source>
</evidence>
<keyword evidence="1" id="KW-0732">Signal</keyword>
<dbReference type="GeneID" id="85016062"/>
<dbReference type="EMBL" id="FNND01000008">
    <property type="protein sequence ID" value="SDX08370.1"/>
    <property type="molecule type" value="Genomic_DNA"/>
</dbReference>
<dbReference type="Gene3D" id="2.40.160.20">
    <property type="match status" value="1"/>
</dbReference>
<dbReference type="AlphaFoldDB" id="A0A1H2YT60"/>
<reference evidence="2 3" key="1">
    <citation type="submission" date="2016-10" db="EMBL/GenBank/DDBJ databases">
        <authorList>
            <person name="Varghese N."/>
            <person name="Submissions S."/>
        </authorList>
    </citation>
    <scope>NUCLEOTIDE SEQUENCE [LARGE SCALE GENOMIC DNA]</scope>
    <source>
        <strain evidence="2 3">DSM 11449</strain>
    </source>
</reference>
<dbReference type="InterPro" id="IPR011250">
    <property type="entry name" value="OMP/PagP_B-barrel"/>
</dbReference>
<proteinExistence type="predicted"/>
<feature type="chain" id="PRO_5028936620" evidence="1">
    <location>
        <begin position="20"/>
        <end position="326"/>
    </location>
</feature>
<dbReference type="SUPFAM" id="SSF56925">
    <property type="entry name" value="OMPA-like"/>
    <property type="match status" value="1"/>
</dbReference>
<dbReference type="RefSeq" id="WP_016421094.1">
    <property type="nucleotide sequence ID" value="NZ_FNND01000008.1"/>
</dbReference>
<accession>A0A1H2YT60</accession>
<evidence type="ECO:0000313" key="2">
    <source>
        <dbReference type="EMBL" id="SDX08370.1"/>
    </source>
</evidence>
<comment type="caution">
    <text evidence="2">The sequence shown here is derived from an EMBL/GenBank/DDBJ whole genome shotgun (WGS) entry which is preliminary data.</text>
</comment>
<feature type="signal peptide" evidence="1">
    <location>
        <begin position="1"/>
        <end position="19"/>
    </location>
</feature>
<name>A0A1H2YT60_9FLAO</name>
<sequence length="326" mass="35715">MKRIFLLAGLLVGSYTASAQVYVSATGGYAWGVPSTKIGEESINGKESVRFGTFGEGVNSQLRVGYFFNKTWGVDVSVGYLHGKDQVVKREVSEKNIAGTPLKATIDGEVIGRGRAFGAALSVTYNFTDNFYGRFGLLTKIGGKTEAIAHSYTTTQQDIPAPIVTILKTVVPALAKVDEGASISSGATIETSYTEDFKGKIPFGTIAALGYNYHIDDHLSIFAELEYMNIAVKRDYSQLRDFKQTFKANLSIGGATRTIEVPLKDLDGFTNDTYNDALRGQVYHKRTNYVEEASKEELENKLNNKKLTEKASYSSLGLNFGIKYTF</sequence>
<keyword evidence="3" id="KW-1185">Reference proteome</keyword>
<evidence type="ECO:0000256" key="1">
    <source>
        <dbReference type="SAM" id="SignalP"/>
    </source>
</evidence>
<gene>
    <name evidence="2" type="ORF">SAMN05444420_10810</name>
</gene>
<dbReference type="Proteomes" id="UP000182771">
    <property type="component" value="Unassembled WGS sequence"/>
</dbReference>
<organism evidence="2 3">
    <name type="scientific">Capnocytophaga granulosa</name>
    <dbReference type="NCBI Taxonomy" id="45242"/>
    <lineage>
        <taxon>Bacteria</taxon>
        <taxon>Pseudomonadati</taxon>
        <taxon>Bacteroidota</taxon>
        <taxon>Flavobacteriia</taxon>
        <taxon>Flavobacteriales</taxon>
        <taxon>Flavobacteriaceae</taxon>
        <taxon>Capnocytophaga</taxon>
    </lineage>
</organism>
<protein>
    <submittedName>
        <fullName evidence="2">Outer membrane protein beta-barrel domain-containing protein</fullName>
    </submittedName>
</protein>
<dbReference type="OrthoDB" id="1198954at2"/>